<dbReference type="PANTHER" id="PTHR43861:SF5">
    <property type="entry name" value="BLL5978 PROTEIN"/>
    <property type="match status" value="1"/>
</dbReference>
<dbReference type="Proteomes" id="UP000298438">
    <property type="component" value="Unassembled WGS sequence"/>
</dbReference>
<comment type="caution">
    <text evidence="1">The sequence shown here is derived from an EMBL/GenBank/DDBJ whole genome shotgun (WGS) entry which is preliminary data.</text>
</comment>
<dbReference type="Gene3D" id="3.40.50.150">
    <property type="entry name" value="Vaccinia Virus protein VP39"/>
    <property type="match status" value="1"/>
</dbReference>
<dbReference type="Pfam" id="PF13489">
    <property type="entry name" value="Methyltransf_23"/>
    <property type="match status" value="1"/>
</dbReference>
<dbReference type="OrthoDB" id="9790457at2"/>
<dbReference type="GO" id="GO:0008168">
    <property type="term" value="F:methyltransferase activity"/>
    <property type="evidence" value="ECO:0007669"/>
    <property type="project" value="UniProtKB-KW"/>
</dbReference>
<accession>A0A4Y9SVV0</accession>
<evidence type="ECO:0000313" key="2">
    <source>
        <dbReference type="Proteomes" id="UP000298438"/>
    </source>
</evidence>
<name>A0A4Y9SVV0_9BURK</name>
<dbReference type="InterPro" id="IPR029063">
    <property type="entry name" value="SAM-dependent_MTases_sf"/>
</dbReference>
<dbReference type="CDD" id="cd02440">
    <property type="entry name" value="AdoMet_MTases"/>
    <property type="match status" value="1"/>
</dbReference>
<keyword evidence="1" id="KW-0489">Methyltransferase</keyword>
<keyword evidence="2" id="KW-1185">Reference proteome</keyword>
<sequence>MRAGMKPWHAVCTGCAYEQAALEPVINDPHAHANMDEAERETALRAIRQENFAEILQHLATLVAPGGRLLDVGCAHGWFLEAASNQYQVLGIEPDEAVAGRTSARGLPVRCGFFPNVLADDERFDVIVFNDVLEHIPDVRAAVDACHRHLNPNGVLVLNLPNSGGFFYRLSKVLARAGVAGPFERLWQKDLPSPHVHYFNPANLSRLIERHGFRSERAFQLPAIRANGLYERIHYVNRNRLTASVQYLGVAGTLPFLKLFPSDIVVGMYRKK</sequence>
<keyword evidence="1" id="KW-0808">Transferase</keyword>
<reference evidence="1 2" key="1">
    <citation type="submission" date="2019-03" db="EMBL/GenBank/DDBJ databases">
        <title>Draft Genome Sequence of Massilia arenosa sp. nov., a Novel Massilia Species Isolated from a Sandy-loam Maize Soil.</title>
        <authorList>
            <person name="Raths R."/>
            <person name="Peta V."/>
            <person name="Bucking H."/>
        </authorList>
    </citation>
    <scope>NUCLEOTIDE SEQUENCE [LARGE SCALE GENOMIC DNA]</scope>
    <source>
        <strain evidence="1 2">MC02</strain>
    </source>
</reference>
<organism evidence="1 2">
    <name type="scientific">Zemynaea arenosa</name>
    <dbReference type="NCBI Taxonomy" id="2561931"/>
    <lineage>
        <taxon>Bacteria</taxon>
        <taxon>Pseudomonadati</taxon>
        <taxon>Pseudomonadota</taxon>
        <taxon>Betaproteobacteria</taxon>
        <taxon>Burkholderiales</taxon>
        <taxon>Oxalobacteraceae</taxon>
        <taxon>Telluria group</taxon>
        <taxon>Zemynaea</taxon>
    </lineage>
</organism>
<protein>
    <submittedName>
        <fullName evidence="1">Class I SAM-dependent methyltransferase</fullName>
    </submittedName>
</protein>
<dbReference type="PANTHER" id="PTHR43861">
    <property type="entry name" value="TRANS-ACONITATE 2-METHYLTRANSFERASE-RELATED"/>
    <property type="match status" value="1"/>
</dbReference>
<evidence type="ECO:0000313" key="1">
    <source>
        <dbReference type="EMBL" id="TFW28866.1"/>
    </source>
</evidence>
<dbReference type="EMBL" id="SPVF01000029">
    <property type="protein sequence ID" value="TFW28866.1"/>
    <property type="molecule type" value="Genomic_DNA"/>
</dbReference>
<proteinExistence type="predicted"/>
<dbReference type="SUPFAM" id="SSF53335">
    <property type="entry name" value="S-adenosyl-L-methionine-dependent methyltransferases"/>
    <property type="match status" value="1"/>
</dbReference>
<dbReference type="GO" id="GO:0032259">
    <property type="term" value="P:methylation"/>
    <property type="evidence" value="ECO:0007669"/>
    <property type="project" value="UniProtKB-KW"/>
</dbReference>
<dbReference type="AlphaFoldDB" id="A0A4Y9SVV0"/>
<gene>
    <name evidence="1" type="ORF">E4L96_01980</name>
</gene>